<dbReference type="Pfam" id="PF00994">
    <property type="entry name" value="MoCF_biosynth"/>
    <property type="match status" value="1"/>
</dbReference>
<keyword evidence="4 7" id="KW-0500">Molybdenum</keyword>
<dbReference type="Pfam" id="PF03453">
    <property type="entry name" value="MoeA_N"/>
    <property type="match status" value="1"/>
</dbReference>
<evidence type="ECO:0000256" key="6">
    <source>
        <dbReference type="ARBA" id="ARBA00047317"/>
    </source>
</evidence>
<dbReference type="Proteomes" id="UP000264141">
    <property type="component" value="Unassembled WGS sequence"/>
</dbReference>
<dbReference type="EC" id="2.10.1.1" evidence="7"/>
<evidence type="ECO:0000256" key="4">
    <source>
        <dbReference type="ARBA" id="ARBA00022505"/>
    </source>
</evidence>
<evidence type="ECO:0000313" key="10">
    <source>
        <dbReference type="Proteomes" id="UP000264141"/>
    </source>
</evidence>
<keyword evidence="5 7" id="KW-0501">Molybdenum cofactor biosynthesis</keyword>
<dbReference type="Pfam" id="PF03454">
    <property type="entry name" value="MoeA_C"/>
    <property type="match status" value="1"/>
</dbReference>
<dbReference type="UniPathway" id="UPA00344"/>
<dbReference type="PANTHER" id="PTHR10192">
    <property type="entry name" value="MOLYBDOPTERIN BIOSYNTHESIS PROTEIN"/>
    <property type="match status" value="1"/>
</dbReference>
<feature type="domain" description="MoaB/Mog" evidence="8">
    <location>
        <begin position="188"/>
        <end position="327"/>
    </location>
</feature>
<sequence length="411" mass="42899">MPEFLELLPPTEALTLLLKHLPPPNPQIEMVSLTDALGRVSAQPIYASEPLPAFSRSAVDGFAVRARDTFGASESLPAYLTLAGEVPMGSAPGFVLNPGQTALIHTGGMLPEGADAVVMLEYTQYSRPGEVEILRAAAPGENVLFAGEDVRSGDEVLPAGVRLRPAEIGGLAALGILEVPVTAPPRVGILSSGDEVIPPEQTPAPGQVRDVNSYTLSALVTASGARPRRYGIVPDDPEPLNQTLRQALDENDLVVITAGSSASTRDLTAEIIARAGKPGVLVHGINVKPGKPTILAVCGGKAVIGLPGNPVSALVIARLFVVPVIEHCLGLIAPRPRTAIQARLAVNVPSQAGREDYLPVQLTSQGGTWMAEPIFYKSNLIFTLARADGLLKIPADATGIEAGSLVTIEIL</sequence>
<evidence type="ECO:0000256" key="3">
    <source>
        <dbReference type="ARBA" id="ARBA00010763"/>
    </source>
</evidence>
<comment type="pathway">
    <text evidence="2 7">Cofactor biosynthesis; molybdopterin biosynthesis.</text>
</comment>
<dbReference type="Gene3D" id="2.40.340.10">
    <property type="entry name" value="MoeA, C-terminal, domain IV"/>
    <property type="match status" value="1"/>
</dbReference>
<name>A0A3D1JLB8_9CHLR</name>
<comment type="similarity">
    <text evidence="3 7">Belongs to the MoeA family.</text>
</comment>
<dbReference type="SUPFAM" id="SSF53218">
    <property type="entry name" value="Molybdenum cofactor biosynthesis proteins"/>
    <property type="match status" value="1"/>
</dbReference>
<comment type="catalytic activity">
    <reaction evidence="6">
        <text>adenylyl-molybdopterin + molybdate = Mo-molybdopterin + AMP + H(+)</text>
        <dbReference type="Rhea" id="RHEA:35047"/>
        <dbReference type="ChEBI" id="CHEBI:15378"/>
        <dbReference type="ChEBI" id="CHEBI:36264"/>
        <dbReference type="ChEBI" id="CHEBI:62727"/>
        <dbReference type="ChEBI" id="CHEBI:71302"/>
        <dbReference type="ChEBI" id="CHEBI:456215"/>
        <dbReference type="EC" id="2.10.1.1"/>
    </reaction>
</comment>
<dbReference type="InterPro" id="IPR036425">
    <property type="entry name" value="MoaB/Mog-like_dom_sf"/>
</dbReference>
<dbReference type="AlphaFoldDB" id="A0A3D1JLB8"/>
<dbReference type="InterPro" id="IPR005110">
    <property type="entry name" value="MoeA_linker/N"/>
</dbReference>
<reference evidence="9 10" key="1">
    <citation type="journal article" date="2018" name="Nat. Biotechnol.">
        <title>A standardized bacterial taxonomy based on genome phylogeny substantially revises the tree of life.</title>
        <authorList>
            <person name="Parks D.H."/>
            <person name="Chuvochina M."/>
            <person name="Waite D.W."/>
            <person name="Rinke C."/>
            <person name="Skarshewski A."/>
            <person name="Chaumeil P.A."/>
            <person name="Hugenholtz P."/>
        </authorList>
    </citation>
    <scope>NUCLEOTIDE SEQUENCE [LARGE SCALE GENOMIC DNA]</scope>
    <source>
        <strain evidence="9">UBA8781</strain>
    </source>
</reference>
<dbReference type="GO" id="GO:0005829">
    <property type="term" value="C:cytosol"/>
    <property type="evidence" value="ECO:0007669"/>
    <property type="project" value="TreeGrafter"/>
</dbReference>
<dbReference type="RefSeq" id="WP_062189077.1">
    <property type="nucleotide sequence ID" value="NZ_DF967965.1"/>
</dbReference>
<dbReference type="Gene3D" id="3.90.105.10">
    <property type="entry name" value="Molybdopterin biosynthesis moea protein, domain 2"/>
    <property type="match status" value="1"/>
</dbReference>
<keyword evidence="7" id="KW-0479">Metal-binding</keyword>
<evidence type="ECO:0000256" key="2">
    <source>
        <dbReference type="ARBA" id="ARBA00005046"/>
    </source>
</evidence>
<dbReference type="EMBL" id="DPBP01000042">
    <property type="protein sequence ID" value="HCE18446.1"/>
    <property type="molecule type" value="Genomic_DNA"/>
</dbReference>
<keyword evidence="7 9" id="KW-0808">Transferase</keyword>
<dbReference type="PROSITE" id="PS01079">
    <property type="entry name" value="MOCF_BIOSYNTHESIS_2"/>
    <property type="match status" value="1"/>
</dbReference>
<evidence type="ECO:0000256" key="1">
    <source>
        <dbReference type="ARBA" id="ARBA00002901"/>
    </source>
</evidence>
<dbReference type="InterPro" id="IPR036688">
    <property type="entry name" value="MoeA_C_domain_IV_sf"/>
</dbReference>
<dbReference type="SMART" id="SM00852">
    <property type="entry name" value="MoCF_biosynth"/>
    <property type="match status" value="1"/>
</dbReference>
<dbReference type="CDD" id="cd00887">
    <property type="entry name" value="MoeA"/>
    <property type="match status" value="1"/>
</dbReference>
<dbReference type="NCBIfam" id="TIGR00177">
    <property type="entry name" value="molyb_syn"/>
    <property type="match status" value="1"/>
</dbReference>
<gene>
    <name evidence="9" type="ORF">DEQ80_11350</name>
</gene>
<keyword evidence="7" id="KW-0460">Magnesium</keyword>
<dbReference type="InterPro" id="IPR008284">
    <property type="entry name" value="MoCF_biosynth_CS"/>
</dbReference>
<dbReference type="GO" id="GO:0006777">
    <property type="term" value="P:Mo-molybdopterin cofactor biosynthetic process"/>
    <property type="evidence" value="ECO:0007669"/>
    <property type="project" value="UniProtKB-UniRule"/>
</dbReference>
<dbReference type="SUPFAM" id="SSF63867">
    <property type="entry name" value="MoeA C-terminal domain-like"/>
    <property type="match status" value="1"/>
</dbReference>
<protein>
    <recommendedName>
        <fullName evidence="7">Molybdopterin molybdenumtransferase</fullName>
        <ecNumber evidence="7">2.10.1.1</ecNumber>
    </recommendedName>
</protein>
<dbReference type="InterPro" id="IPR036135">
    <property type="entry name" value="MoeA_linker/N_sf"/>
</dbReference>
<dbReference type="NCBIfam" id="NF045515">
    <property type="entry name" value="Glp_gephyrin"/>
    <property type="match status" value="1"/>
</dbReference>
<dbReference type="Gene3D" id="2.170.190.11">
    <property type="entry name" value="Molybdopterin biosynthesis moea protein, domain 3"/>
    <property type="match status" value="1"/>
</dbReference>
<evidence type="ECO:0000256" key="5">
    <source>
        <dbReference type="ARBA" id="ARBA00023150"/>
    </source>
</evidence>
<proteinExistence type="inferred from homology"/>
<comment type="cofactor">
    <cofactor evidence="7">
        <name>Mg(2+)</name>
        <dbReference type="ChEBI" id="CHEBI:18420"/>
    </cofactor>
</comment>
<evidence type="ECO:0000256" key="7">
    <source>
        <dbReference type="RuleBase" id="RU365090"/>
    </source>
</evidence>
<comment type="caution">
    <text evidence="9">The sequence shown here is derived from an EMBL/GenBank/DDBJ whole genome shotgun (WGS) entry which is preliminary data.</text>
</comment>
<dbReference type="InterPro" id="IPR005111">
    <property type="entry name" value="MoeA_C_domain_IV"/>
</dbReference>
<comment type="function">
    <text evidence="1 7">Catalyzes the insertion of molybdate into adenylated molybdopterin with the concomitant release of AMP.</text>
</comment>
<dbReference type="InterPro" id="IPR001453">
    <property type="entry name" value="MoaB/Mog_dom"/>
</dbReference>
<dbReference type="InterPro" id="IPR038987">
    <property type="entry name" value="MoeA-like"/>
</dbReference>
<dbReference type="SUPFAM" id="SSF63882">
    <property type="entry name" value="MoeA N-terminal region -like"/>
    <property type="match status" value="1"/>
</dbReference>
<evidence type="ECO:0000313" key="9">
    <source>
        <dbReference type="EMBL" id="HCE18446.1"/>
    </source>
</evidence>
<dbReference type="Gene3D" id="3.40.980.10">
    <property type="entry name" value="MoaB/Mog-like domain"/>
    <property type="match status" value="1"/>
</dbReference>
<dbReference type="OrthoDB" id="9804758at2"/>
<evidence type="ECO:0000259" key="8">
    <source>
        <dbReference type="SMART" id="SM00852"/>
    </source>
</evidence>
<dbReference type="GO" id="GO:0046872">
    <property type="term" value="F:metal ion binding"/>
    <property type="evidence" value="ECO:0007669"/>
    <property type="project" value="UniProtKB-UniRule"/>
</dbReference>
<dbReference type="STRING" id="229919.GCA_001050195_00309"/>
<accession>A0A3D1JLB8</accession>
<organism evidence="9 10">
    <name type="scientific">Anaerolinea thermolimosa</name>
    <dbReference type="NCBI Taxonomy" id="229919"/>
    <lineage>
        <taxon>Bacteria</taxon>
        <taxon>Bacillati</taxon>
        <taxon>Chloroflexota</taxon>
        <taxon>Anaerolineae</taxon>
        <taxon>Anaerolineales</taxon>
        <taxon>Anaerolineaceae</taxon>
        <taxon>Anaerolinea</taxon>
    </lineage>
</organism>
<dbReference type="PANTHER" id="PTHR10192:SF5">
    <property type="entry name" value="GEPHYRIN"/>
    <property type="match status" value="1"/>
</dbReference>
<dbReference type="GO" id="GO:0061599">
    <property type="term" value="F:molybdopterin molybdotransferase activity"/>
    <property type="evidence" value="ECO:0007669"/>
    <property type="project" value="UniProtKB-UniRule"/>
</dbReference>